<dbReference type="AlphaFoldDB" id="A0A1N7NCS9"/>
<dbReference type="Proteomes" id="UP000185999">
    <property type="component" value="Unassembled WGS sequence"/>
</dbReference>
<reference evidence="2" key="1">
    <citation type="submission" date="2017-01" db="EMBL/GenBank/DDBJ databases">
        <authorList>
            <person name="Varghese N."/>
            <person name="Submissions S."/>
        </authorList>
    </citation>
    <scope>NUCLEOTIDE SEQUENCE [LARGE SCALE GENOMIC DNA]</scope>
    <source>
        <strain evidence="2">DSM 22306</strain>
    </source>
</reference>
<evidence type="ECO:0000313" key="1">
    <source>
        <dbReference type="EMBL" id="SIS96185.1"/>
    </source>
</evidence>
<dbReference type="STRING" id="619304.SAMN05421760_10917"/>
<sequence>MLFTISFGRSRGGLKGVEAISGGRVRYKLEAESYLIWLLLVKKGQL</sequence>
<name>A0A1N7NCS9_9GAMM</name>
<protein>
    <submittedName>
        <fullName evidence="1">Uncharacterized protein</fullName>
    </submittedName>
</protein>
<accession>A0A1N7NCS9</accession>
<organism evidence="1 2">
    <name type="scientific">Neptunomonas antarctica</name>
    <dbReference type="NCBI Taxonomy" id="619304"/>
    <lineage>
        <taxon>Bacteria</taxon>
        <taxon>Pseudomonadati</taxon>
        <taxon>Pseudomonadota</taxon>
        <taxon>Gammaproteobacteria</taxon>
        <taxon>Oceanospirillales</taxon>
        <taxon>Oceanospirillaceae</taxon>
        <taxon>Neptunomonas</taxon>
    </lineage>
</organism>
<keyword evidence="2" id="KW-1185">Reference proteome</keyword>
<proteinExistence type="predicted"/>
<gene>
    <name evidence="1" type="ORF">SAMN05421760_10917</name>
</gene>
<dbReference type="EMBL" id="FTOE01000009">
    <property type="protein sequence ID" value="SIS96185.1"/>
    <property type="molecule type" value="Genomic_DNA"/>
</dbReference>
<evidence type="ECO:0000313" key="2">
    <source>
        <dbReference type="Proteomes" id="UP000185999"/>
    </source>
</evidence>